<dbReference type="CDD" id="cd03019">
    <property type="entry name" value="DsbA_DsbA"/>
    <property type="match status" value="1"/>
</dbReference>
<feature type="signal peptide" evidence="3">
    <location>
        <begin position="1"/>
        <end position="22"/>
    </location>
</feature>
<feature type="chain" id="PRO_5046007332" description="Thiol:disulfide interchange protein" evidence="3">
    <location>
        <begin position="23"/>
        <end position="218"/>
    </location>
</feature>
<dbReference type="EMBL" id="JBHSVR010000001">
    <property type="protein sequence ID" value="MFC6633714.1"/>
    <property type="molecule type" value="Genomic_DNA"/>
</dbReference>
<evidence type="ECO:0000313" key="6">
    <source>
        <dbReference type="Proteomes" id="UP001596425"/>
    </source>
</evidence>
<evidence type="ECO:0000256" key="1">
    <source>
        <dbReference type="ARBA" id="ARBA00022729"/>
    </source>
</evidence>
<dbReference type="PIRSF" id="PIRSF001488">
    <property type="entry name" value="Tdi_protein"/>
    <property type="match status" value="1"/>
</dbReference>
<evidence type="ECO:0000259" key="4">
    <source>
        <dbReference type="Pfam" id="PF13462"/>
    </source>
</evidence>
<reference evidence="6" key="1">
    <citation type="journal article" date="2019" name="Int. J. Syst. Evol. Microbiol.">
        <title>The Global Catalogue of Microorganisms (GCM) 10K type strain sequencing project: providing services to taxonomists for standard genome sequencing and annotation.</title>
        <authorList>
            <consortium name="The Broad Institute Genomics Platform"/>
            <consortium name="The Broad Institute Genome Sequencing Center for Infectious Disease"/>
            <person name="Wu L."/>
            <person name="Ma J."/>
        </authorList>
    </citation>
    <scope>NUCLEOTIDE SEQUENCE [LARGE SCALE GENOMIC DNA]</scope>
    <source>
        <strain evidence="6">CGMCC 1.13718</strain>
    </source>
</reference>
<keyword evidence="1 3" id="KW-0732">Signal</keyword>
<comment type="similarity">
    <text evidence="2">Belongs to the thioredoxin family.</text>
</comment>
<proteinExistence type="inferred from homology"/>
<gene>
    <name evidence="5" type="ORF">ACFQBM_10495</name>
</gene>
<keyword evidence="2" id="KW-1015">Disulfide bond</keyword>
<dbReference type="RefSeq" id="WP_193190876.1">
    <property type="nucleotide sequence ID" value="NZ_JACZFR010000015.1"/>
</dbReference>
<keyword evidence="2" id="KW-0574">Periplasm</keyword>
<dbReference type="Gene3D" id="3.40.30.10">
    <property type="entry name" value="Glutaredoxin"/>
    <property type="match status" value="1"/>
</dbReference>
<dbReference type="PANTHER" id="PTHR35891:SF2">
    <property type="entry name" value="THIOL:DISULFIDE INTERCHANGE PROTEIN DSBA"/>
    <property type="match status" value="1"/>
</dbReference>
<dbReference type="InterPro" id="IPR036249">
    <property type="entry name" value="Thioredoxin-like_sf"/>
</dbReference>
<organism evidence="5 6">
    <name type="scientific">Microbulbifer taiwanensis</name>
    <dbReference type="NCBI Taxonomy" id="986746"/>
    <lineage>
        <taxon>Bacteria</taxon>
        <taxon>Pseudomonadati</taxon>
        <taxon>Pseudomonadota</taxon>
        <taxon>Gammaproteobacteria</taxon>
        <taxon>Cellvibrionales</taxon>
        <taxon>Microbulbiferaceae</taxon>
        <taxon>Microbulbifer</taxon>
    </lineage>
</organism>
<dbReference type="SUPFAM" id="SSF52833">
    <property type="entry name" value="Thioredoxin-like"/>
    <property type="match status" value="1"/>
</dbReference>
<feature type="domain" description="Thioredoxin-like fold" evidence="4">
    <location>
        <begin position="45"/>
        <end position="187"/>
    </location>
</feature>
<dbReference type="PANTHER" id="PTHR35891">
    <property type="entry name" value="THIOL:DISULFIDE INTERCHANGE PROTEIN DSBA"/>
    <property type="match status" value="1"/>
</dbReference>
<dbReference type="InterPro" id="IPR023205">
    <property type="entry name" value="DsbA/DsbL"/>
</dbReference>
<comment type="subcellular location">
    <subcellularLocation>
        <location evidence="2">Periplasm</location>
    </subcellularLocation>
</comment>
<name>A0ABW1YQS9_9GAMM</name>
<evidence type="ECO:0000256" key="2">
    <source>
        <dbReference type="PIRNR" id="PIRNR001488"/>
    </source>
</evidence>
<evidence type="ECO:0000313" key="5">
    <source>
        <dbReference type="EMBL" id="MFC6633714.1"/>
    </source>
</evidence>
<accession>A0ABW1YQS9</accession>
<dbReference type="InterPro" id="IPR012336">
    <property type="entry name" value="Thioredoxin-like_fold"/>
</dbReference>
<dbReference type="Pfam" id="PF13462">
    <property type="entry name" value="Thioredoxin_4"/>
    <property type="match status" value="1"/>
</dbReference>
<dbReference type="Proteomes" id="UP001596425">
    <property type="component" value="Unassembled WGS sequence"/>
</dbReference>
<protein>
    <recommendedName>
        <fullName evidence="2">Thiol:disulfide interchange protein</fullName>
    </recommendedName>
</protein>
<keyword evidence="6" id="KW-1185">Reference proteome</keyword>
<evidence type="ECO:0000256" key="3">
    <source>
        <dbReference type="SAM" id="SignalP"/>
    </source>
</evidence>
<comment type="caution">
    <text evidence="5">The sequence shown here is derived from an EMBL/GenBank/DDBJ whole genome shotgun (WGS) entry which is preliminary data.</text>
</comment>
<dbReference type="InterPro" id="IPR050824">
    <property type="entry name" value="Thiol_disulfide_DsbA"/>
</dbReference>
<sequence length="218" mass="24691">MKRLFALSLLLLLGNAFTQAMAQSPVAGEDYIEIPNGRPLAPAEGKVVVEEFFNYICPACNKFEPQFLAWSKQLPAYVRVDHVPAAFRKDFTPYAHAYYTAQIFGLAEETHQAAYDAIHMTRRLPAEGQMPNEKRVAEFYADYGADAQKFLATMQSFSVKSKVRRATEHMQRSKVRSTPSILINGRYLVLGNSFSERLRIARYLIEKEYAGLQLGKAQ</sequence>